<dbReference type="InterPro" id="IPR027417">
    <property type="entry name" value="P-loop_NTPase"/>
</dbReference>
<accession>A0A073K6W6</accession>
<dbReference type="InterPro" id="IPR050168">
    <property type="entry name" value="AAA_ATPase_domain"/>
</dbReference>
<evidence type="ECO:0000256" key="3">
    <source>
        <dbReference type="ARBA" id="ARBA00023054"/>
    </source>
</evidence>
<dbReference type="Gene3D" id="1.10.8.60">
    <property type="match status" value="1"/>
</dbReference>
<dbReference type="SUPFAM" id="SSF52540">
    <property type="entry name" value="P-loop containing nucleoside triphosphate hydrolases"/>
    <property type="match status" value="1"/>
</dbReference>
<evidence type="ECO:0000313" key="7">
    <source>
        <dbReference type="Proteomes" id="UP000027822"/>
    </source>
</evidence>
<dbReference type="SMART" id="SM00382">
    <property type="entry name" value="AAA"/>
    <property type="match status" value="1"/>
</dbReference>
<comment type="caution">
    <text evidence="6">The sequence shown here is derived from an EMBL/GenBank/DDBJ whole genome shotgun (WGS) entry which is preliminary data.</text>
</comment>
<gene>
    <name evidence="6" type="ORF">BAMA_08050</name>
</gene>
<dbReference type="InterPro" id="IPR003959">
    <property type="entry name" value="ATPase_AAA_core"/>
</dbReference>
<dbReference type="InterPro" id="IPR003960">
    <property type="entry name" value="ATPase_AAA_CS"/>
</dbReference>
<evidence type="ECO:0000313" key="6">
    <source>
        <dbReference type="EMBL" id="KEK17973.1"/>
    </source>
</evidence>
<dbReference type="RefSeq" id="WP_034642132.1">
    <property type="nucleotide sequence ID" value="NZ_CBCSJC010000016.1"/>
</dbReference>
<dbReference type="Gene3D" id="3.40.50.300">
    <property type="entry name" value="P-loop containing nucleotide triphosphate hydrolases"/>
    <property type="match status" value="1"/>
</dbReference>
<evidence type="ECO:0000256" key="2">
    <source>
        <dbReference type="ARBA" id="ARBA00022840"/>
    </source>
</evidence>
<name>A0A073K6W6_9BACI</name>
<comment type="similarity">
    <text evidence="4">Belongs to the AAA ATPase family.</text>
</comment>
<dbReference type="OrthoDB" id="9809379at2"/>
<dbReference type="STRING" id="574376.BAMA_08050"/>
<proteinExistence type="inferred from homology"/>
<keyword evidence="2 4" id="KW-0067">ATP-binding</keyword>
<evidence type="ECO:0000256" key="4">
    <source>
        <dbReference type="RuleBase" id="RU003651"/>
    </source>
</evidence>
<dbReference type="FunFam" id="3.40.50.300:FF:001025">
    <property type="entry name" value="ATPase family, AAA domain-containing 2B"/>
    <property type="match status" value="1"/>
</dbReference>
<dbReference type="GO" id="GO:0016887">
    <property type="term" value="F:ATP hydrolysis activity"/>
    <property type="evidence" value="ECO:0007669"/>
    <property type="project" value="InterPro"/>
</dbReference>
<feature type="domain" description="AAA+ ATPase" evidence="5">
    <location>
        <begin position="67"/>
        <end position="204"/>
    </location>
</feature>
<dbReference type="InterPro" id="IPR003593">
    <property type="entry name" value="AAA+_ATPase"/>
</dbReference>
<protein>
    <submittedName>
        <fullName evidence="6">ATPase AAA</fullName>
    </submittedName>
</protein>
<organism evidence="6 7">
    <name type="scientific">Bacillus manliponensis</name>
    <dbReference type="NCBI Taxonomy" id="574376"/>
    <lineage>
        <taxon>Bacteria</taxon>
        <taxon>Bacillati</taxon>
        <taxon>Bacillota</taxon>
        <taxon>Bacilli</taxon>
        <taxon>Bacillales</taxon>
        <taxon>Bacillaceae</taxon>
        <taxon>Bacillus</taxon>
        <taxon>Bacillus cereus group</taxon>
    </lineage>
</organism>
<dbReference type="eggNOG" id="COG1222">
    <property type="taxonomic scope" value="Bacteria"/>
</dbReference>
<dbReference type="Pfam" id="PF00004">
    <property type="entry name" value="AAA"/>
    <property type="match status" value="1"/>
</dbReference>
<dbReference type="PANTHER" id="PTHR23077:SF171">
    <property type="entry name" value="NUCLEAR VALOSIN-CONTAINING PROTEIN-LIKE"/>
    <property type="match status" value="1"/>
</dbReference>
<dbReference type="PANTHER" id="PTHR23077">
    <property type="entry name" value="AAA-FAMILY ATPASE"/>
    <property type="match status" value="1"/>
</dbReference>
<dbReference type="EMBL" id="JOTN01000019">
    <property type="protein sequence ID" value="KEK17973.1"/>
    <property type="molecule type" value="Genomic_DNA"/>
</dbReference>
<keyword evidence="1 4" id="KW-0547">Nucleotide-binding</keyword>
<evidence type="ECO:0000256" key="1">
    <source>
        <dbReference type="ARBA" id="ARBA00022741"/>
    </source>
</evidence>
<dbReference type="PROSITE" id="PS00674">
    <property type="entry name" value="AAA"/>
    <property type="match status" value="1"/>
</dbReference>
<evidence type="ECO:0000259" key="5">
    <source>
        <dbReference type="SMART" id="SM00382"/>
    </source>
</evidence>
<keyword evidence="3" id="KW-0175">Coiled coil</keyword>
<sequence length="314" mass="35791">MYKVEKYRDKIKVISFDREKNQMVEAEESKQTFADVGGMEEIKKRINMDFILPIQSPEYFKAFGKQTGGSLLFYGPPGCGKTFLARAVAGEINANFIHLELQAILSMWSGESEKNLHEVFEEARKTKPCILFIDELDAFGGNRQKMGAHHQRTLVNQLLVEMDGSNSFNEGVYIIGATNTPWYIDPALRRPGRFNSLIFVAPPSLEERLTILELKTKDKPQTELQLDIVAKYAEHFSGADLTYLVEDAINQAIHRSFETGQLQPLSNEDILAAMKMRQPTTLDWFSTAKNYATFSDVNKDFDKVLDYMREHGLK</sequence>
<dbReference type="Proteomes" id="UP000027822">
    <property type="component" value="Unassembled WGS sequence"/>
</dbReference>
<reference evidence="6 7" key="1">
    <citation type="submission" date="2014-06" db="EMBL/GenBank/DDBJ databases">
        <title>Draft genome sequence of Bacillus manliponensis JCM 15802 (MCCC 1A00708).</title>
        <authorList>
            <person name="Lai Q."/>
            <person name="Liu Y."/>
            <person name="Shao Z."/>
        </authorList>
    </citation>
    <scope>NUCLEOTIDE SEQUENCE [LARGE SCALE GENOMIC DNA]</scope>
    <source>
        <strain evidence="6 7">JCM 15802</strain>
    </source>
</reference>
<dbReference type="GO" id="GO:0005524">
    <property type="term" value="F:ATP binding"/>
    <property type="evidence" value="ECO:0007669"/>
    <property type="project" value="UniProtKB-KW"/>
</dbReference>
<keyword evidence="7" id="KW-1185">Reference proteome</keyword>
<dbReference type="AlphaFoldDB" id="A0A073K6W6"/>